<evidence type="ECO:0000256" key="1">
    <source>
        <dbReference type="ARBA" id="ARBA00023015"/>
    </source>
</evidence>
<comment type="caution">
    <text evidence="6">The sequence shown here is derived from an EMBL/GenBank/DDBJ whole genome shotgun (WGS) entry which is preliminary data.</text>
</comment>
<evidence type="ECO:0000256" key="3">
    <source>
        <dbReference type="ARBA" id="ARBA00023163"/>
    </source>
</evidence>
<dbReference type="SUPFAM" id="SSF47413">
    <property type="entry name" value="lambda repressor-like DNA-binding domains"/>
    <property type="match status" value="1"/>
</dbReference>
<organism evidence="6 7">
    <name type="scientific">Nocardioides marmoriginsengisoli</name>
    <dbReference type="NCBI Taxonomy" id="661483"/>
    <lineage>
        <taxon>Bacteria</taxon>
        <taxon>Bacillati</taxon>
        <taxon>Actinomycetota</taxon>
        <taxon>Actinomycetes</taxon>
        <taxon>Propionibacteriales</taxon>
        <taxon>Nocardioidaceae</taxon>
        <taxon>Nocardioides</taxon>
    </lineage>
</organism>
<dbReference type="PANTHER" id="PTHR46797:SF23">
    <property type="entry name" value="HTH-TYPE TRANSCRIPTIONAL REGULATOR SUTR"/>
    <property type="match status" value="1"/>
</dbReference>
<evidence type="ECO:0000256" key="4">
    <source>
        <dbReference type="SAM" id="MobiDB-lite"/>
    </source>
</evidence>
<dbReference type="Pfam" id="PF01381">
    <property type="entry name" value="HTH_3"/>
    <property type="match status" value="1"/>
</dbReference>
<accession>A0A3N0CHE5</accession>
<proteinExistence type="predicted"/>
<keyword evidence="1" id="KW-0805">Transcription regulation</keyword>
<reference evidence="6 7" key="1">
    <citation type="submission" date="2018-11" db="EMBL/GenBank/DDBJ databases">
        <authorList>
            <person name="Li F."/>
        </authorList>
    </citation>
    <scope>NUCLEOTIDE SEQUENCE [LARGE SCALE GENOMIC DNA]</scope>
    <source>
        <strain evidence="6 7">Gsoil 097</strain>
    </source>
</reference>
<dbReference type="SMART" id="SM00530">
    <property type="entry name" value="HTH_XRE"/>
    <property type="match status" value="1"/>
</dbReference>
<dbReference type="OrthoDB" id="4557883at2"/>
<dbReference type="CDD" id="cd00093">
    <property type="entry name" value="HTH_XRE"/>
    <property type="match status" value="1"/>
</dbReference>
<protein>
    <submittedName>
        <fullName evidence="6">Transcriptional regulator</fullName>
    </submittedName>
</protein>
<keyword evidence="3" id="KW-0804">Transcription</keyword>
<dbReference type="PROSITE" id="PS50943">
    <property type="entry name" value="HTH_CROC1"/>
    <property type="match status" value="1"/>
</dbReference>
<dbReference type="GO" id="GO:0005829">
    <property type="term" value="C:cytosol"/>
    <property type="evidence" value="ECO:0007669"/>
    <property type="project" value="TreeGrafter"/>
</dbReference>
<evidence type="ECO:0000256" key="2">
    <source>
        <dbReference type="ARBA" id="ARBA00023125"/>
    </source>
</evidence>
<evidence type="ECO:0000313" key="6">
    <source>
        <dbReference type="EMBL" id="RNL62870.1"/>
    </source>
</evidence>
<evidence type="ECO:0000259" key="5">
    <source>
        <dbReference type="PROSITE" id="PS50943"/>
    </source>
</evidence>
<feature type="region of interest" description="Disordered" evidence="4">
    <location>
        <begin position="82"/>
        <end position="164"/>
    </location>
</feature>
<dbReference type="Proteomes" id="UP000267128">
    <property type="component" value="Unassembled WGS sequence"/>
</dbReference>
<keyword evidence="7" id="KW-1185">Reference proteome</keyword>
<dbReference type="AlphaFoldDB" id="A0A3N0CHE5"/>
<evidence type="ECO:0000313" key="7">
    <source>
        <dbReference type="Proteomes" id="UP000267128"/>
    </source>
</evidence>
<dbReference type="InterPro" id="IPR010982">
    <property type="entry name" value="Lambda_DNA-bd_dom_sf"/>
</dbReference>
<dbReference type="EMBL" id="RJSE01000007">
    <property type="protein sequence ID" value="RNL62870.1"/>
    <property type="molecule type" value="Genomic_DNA"/>
</dbReference>
<dbReference type="Gene3D" id="1.10.260.40">
    <property type="entry name" value="lambda repressor-like DNA-binding domains"/>
    <property type="match status" value="1"/>
</dbReference>
<dbReference type="InterPro" id="IPR001387">
    <property type="entry name" value="Cro/C1-type_HTH"/>
</dbReference>
<sequence>MYLSRYKEVGFMRLTSEHALASAVRAARKEAGLSQQEVADRAGMSRVWVARLEGGEANVTLDSLLRVASVLGMSLDATWNPQQAADRTLPKKRTLKRPSTTAADSKTVVATGKVTLTESKPHSAKSGAPVGSVKGSRMPQPRSSKAMSAHRVNLDDVLSRVTKQ</sequence>
<gene>
    <name evidence="6" type="ORF">EFK50_14145</name>
</gene>
<dbReference type="GO" id="GO:0003700">
    <property type="term" value="F:DNA-binding transcription factor activity"/>
    <property type="evidence" value="ECO:0007669"/>
    <property type="project" value="TreeGrafter"/>
</dbReference>
<dbReference type="InterPro" id="IPR050807">
    <property type="entry name" value="TransReg_Diox_bact_type"/>
</dbReference>
<feature type="domain" description="HTH cro/C1-type" evidence="5">
    <location>
        <begin position="24"/>
        <end position="78"/>
    </location>
</feature>
<dbReference type="GO" id="GO:0003677">
    <property type="term" value="F:DNA binding"/>
    <property type="evidence" value="ECO:0007669"/>
    <property type="project" value="UniProtKB-KW"/>
</dbReference>
<dbReference type="PANTHER" id="PTHR46797">
    <property type="entry name" value="HTH-TYPE TRANSCRIPTIONAL REGULATOR"/>
    <property type="match status" value="1"/>
</dbReference>
<name>A0A3N0CHE5_9ACTN</name>
<keyword evidence="2" id="KW-0238">DNA-binding</keyword>